<dbReference type="Gene3D" id="3.30.70.3000">
    <property type="match status" value="1"/>
</dbReference>
<evidence type="ECO:0000256" key="15">
    <source>
        <dbReference type="SAM" id="MobiDB-lite"/>
    </source>
</evidence>
<feature type="domain" description="tRNAHis guanylyltransferase catalytic" evidence="16">
    <location>
        <begin position="6"/>
        <end position="138"/>
    </location>
</feature>
<dbReference type="InterPro" id="IPR007537">
    <property type="entry name" value="tRNAHis_GuaTrfase_Thg1"/>
</dbReference>
<dbReference type="Pfam" id="PF14413">
    <property type="entry name" value="Thg1C"/>
    <property type="match status" value="1"/>
</dbReference>
<comment type="function">
    <text evidence="12">Adds a GMP to the 5'-end of tRNA(His) after transcription and RNase P cleavage.</text>
</comment>
<keyword evidence="4 12" id="KW-0819">tRNA processing</keyword>
<keyword evidence="3 12" id="KW-0808">Transferase</keyword>
<evidence type="ECO:0000256" key="10">
    <source>
        <dbReference type="ARBA" id="ARBA00032480"/>
    </source>
</evidence>
<evidence type="ECO:0000313" key="19">
    <source>
        <dbReference type="Proteomes" id="UP000324585"/>
    </source>
</evidence>
<evidence type="ECO:0000256" key="14">
    <source>
        <dbReference type="PIRSR" id="PIRSR028980-2"/>
    </source>
</evidence>
<dbReference type="InterPro" id="IPR038469">
    <property type="entry name" value="tRNAHis_GuaTrfase_Thg1_sf"/>
</dbReference>
<keyword evidence="8 12" id="KW-0460">Magnesium</keyword>
<dbReference type="GO" id="GO:0005525">
    <property type="term" value="F:GTP binding"/>
    <property type="evidence" value="ECO:0007669"/>
    <property type="project" value="UniProtKB-UniRule"/>
</dbReference>
<dbReference type="OrthoDB" id="62560at2759"/>
<evidence type="ECO:0000256" key="6">
    <source>
        <dbReference type="ARBA" id="ARBA00022723"/>
    </source>
</evidence>
<feature type="binding site" evidence="14">
    <location>
        <position position="79"/>
    </location>
    <ligand>
        <name>Mg(2+)</name>
        <dbReference type="ChEBI" id="CHEBI:18420"/>
        <label>1</label>
        <note>catalytic</note>
    </ligand>
</feature>
<dbReference type="InterPro" id="IPR025845">
    <property type="entry name" value="Thg1_C_dom"/>
</dbReference>
<evidence type="ECO:0000256" key="8">
    <source>
        <dbReference type="ARBA" id="ARBA00022842"/>
    </source>
</evidence>
<dbReference type="GO" id="GO:0006400">
    <property type="term" value="P:tRNA modification"/>
    <property type="evidence" value="ECO:0007669"/>
    <property type="project" value="UniProtKB-UniRule"/>
</dbReference>
<comment type="caution">
    <text evidence="18">The sequence shown here is derived from an EMBL/GenBank/DDBJ whole genome shotgun (WGS) entry which is preliminary data.</text>
</comment>
<evidence type="ECO:0000256" key="7">
    <source>
        <dbReference type="ARBA" id="ARBA00022741"/>
    </source>
</evidence>
<accession>A0A5J4Z5G5</accession>
<evidence type="ECO:0000256" key="3">
    <source>
        <dbReference type="ARBA" id="ARBA00022679"/>
    </source>
</evidence>
<feature type="binding site" evidence="14">
    <location>
        <position position="32"/>
    </location>
    <ligand>
        <name>Mg(2+)</name>
        <dbReference type="ChEBI" id="CHEBI:18420"/>
        <label>1</label>
        <note>catalytic</note>
    </ligand>
</feature>
<evidence type="ECO:0000259" key="17">
    <source>
        <dbReference type="Pfam" id="PF14413"/>
    </source>
</evidence>
<feature type="region of interest" description="Disordered" evidence="15">
    <location>
        <begin position="220"/>
        <end position="248"/>
    </location>
</feature>
<dbReference type="OMA" id="WKQHTEI"/>
<feature type="binding site" evidence="13">
    <location>
        <begin position="78"/>
        <end position="79"/>
    </location>
    <ligand>
        <name>GTP</name>
        <dbReference type="ChEBI" id="CHEBI:37565"/>
    </ligand>
</feature>
<feature type="binding site" evidence="14">
    <location>
        <position position="31"/>
    </location>
    <ligand>
        <name>Mg(2+)</name>
        <dbReference type="ChEBI" id="CHEBI:18420"/>
        <label>2</label>
        <note>catalytic</note>
    </ligand>
</feature>
<feature type="binding site" evidence="14">
    <location>
        <position position="79"/>
    </location>
    <ligand>
        <name>Mg(2+)</name>
        <dbReference type="ChEBI" id="CHEBI:18420"/>
        <label>2</label>
        <note>catalytic</note>
    </ligand>
</feature>
<dbReference type="PIRSF" id="PIRSF028980">
    <property type="entry name" value="tRNAHis_guanylyltransferase"/>
    <property type="match status" value="1"/>
</dbReference>
<dbReference type="Proteomes" id="UP000324585">
    <property type="component" value="Unassembled WGS sequence"/>
</dbReference>
<evidence type="ECO:0000256" key="11">
    <source>
        <dbReference type="ARBA" id="ARBA00047281"/>
    </source>
</evidence>
<dbReference type="GO" id="GO:0000287">
    <property type="term" value="F:magnesium ion binding"/>
    <property type="evidence" value="ECO:0007669"/>
    <property type="project" value="UniProtKB-UniRule"/>
</dbReference>
<evidence type="ECO:0000256" key="2">
    <source>
        <dbReference type="ARBA" id="ARBA00012511"/>
    </source>
</evidence>
<proteinExistence type="inferred from homology"/>
<dbReference type="EC" id="2.7.7.79" evidence="2 12"/>
<keyword evidence="6 12" id="KW-0479">Metal-binding</keyword>
<dbReference type="InterPro" id="IPR024956">
    <property type="entry name" value="tRNAHis_GuaTrfase_cat"/>
</dbReference>
<feature type="binding site" evidence="14">
    <location>
        <position position="31"/>
    </location>
    <ligand>
        <name>Mg(2+)</name>
        <dbReference type="ChEBI" id="CHEBI:18420"/>
        <label>1</label>
        <note>catalytic</note>
    </ligand>
</feature>
<sequence>MAKSRFEYVKTFELPGADALLPDTWLVVRLDGRAFSRFTDVHALRKPNDLRGLALMNAAAGRVFEELGGAVVCAYGHSDEYSFVLPPRADLYGRRASKIVSSITSVFTAAYVWNWPRYFDEVPLQYPPSFDGRVVVYPQTQHLRHYLSWRQADAHINNQYNTCFWALVHSGLEPSDAQRALRGTQTAQKNELLFSRFDINYNRLPQIFRKGSFLFRQASGGGAKGAEDTISSKGRTPGTETSRSDPGTGTCEIVAHEEHCSDWCGKVQASFRKNLVCIHQDIIAESFWQSHSYLLD</sequence>
<keyword evidence="7 12" id="KW-0547">Nucleotide-binding</keyword>
<evidence type="ECO:0000256" key="1">
    <source>
        <dbReference type="ARBA" id="ARBA00010113"/>
    </source>
</evidence>
<dbReference type="FunFam" id="3.30.70.3000:FF:000001">
    <property type="entry name" value="tRNA(His) guanylyltransferase"/>
    <property type="match status" value="1"/>
</dbReference>
<dbReference type="EMBL" id="VRMN01000001">
    <property type="protein sequence ID" value="KAA8497867.1"/>
    <property type="molecule type" value="Genomic_DNA"/>
</dbReference>
<dbReference type="AlphaFoldDB" id="A0A5J4Z5G5"/>
<evidence type="ECO:0000256" key="12">
    <source>
        <dbReference type="PIRNR" id="PIRNR028980"/>
    </source>
</evidence>
<organism evidence="18 19">
    <name type="scientific">Porphyridium purpureum</name>
    <name type="common">Red alga</name>
    <name type="synonym">Porphyridium cruentum</name>
    <dbReference type="NCBI Taxonomy" id="35688"/>
    <lineage>
        <taxon>Eukaryota</taxon>
        <taxon>Rhodophyta</taxon>
        <taxon>Bangiophyceae</taxon>
        <taxon>Porphyridiales</taxon>
        <taxon>Porphyridiaceae</taxon>
        <taxon>Porphyridium</taxon>
    </lineage>
</organism>
<dbReference type="GO" id="GO:0008193">
    <property type="term" value="F:tRNA guanylyltransferase activity"/>
    <property type="evidence" value="ECO:0007669"/>
    <property type="project" value="UniProtKB-UniRule"/>
</dbReference>
<comment type="similarity">
    <text evidence="1 12">Belongs to the tRNA(His) guanylyltransferase family.</text>
</comment>
<evidence type="ECO:0000256" key="5">
    <source>
        <dbReference type="ARBA" id="ARBA00022695"/>
    </source>
</evidence>
<dbReference type="PANTHER" id="PTHR12729:SF6">
    <property type="entry name" value="TRNA(HIS) GUANYLYLTRANSFERASE-RELATED"/>
    <property type="match status" value="1"/>
</dbReference>
<protein>
    <recommendedName>
        <fullName evidence="2 12">tRNA(His) guanylyltransferase</fullName>
        <ecNumber evidence="2 12">2.7.7.79</ecNumber>
    </recommendedName>
    <alternativeName>
        <fullName evidence="10 12">tRNA-histidine guanylyltransferase</fullName>
    </alternativeName>
</protein>
<feature type="domain" description="Thg1 C-terminal" evidence="17">
    <location>
        <begin position="141"/>
        <end position="239"/>
    </location>
</feature>
<evidence type="ECO:0000256" key="9">
    <source>
        <dbReference type="ARBA" id="ARBA00023134"/>
    </source>
</evidence>
<keyword evidence="9 12" id="KW-0342">GTP-binding</keyword>
<dbReference type="Pfam" id="PF04446">
    <property type="entry name" value="Thg1"/>
    <property type="match status" value="1"/>
</dbReference>
<evidence type="ECO:0000256" key="4">
    <source>
        <dbReference type="ARBA" id="ARBA00022694"/>
    </source>
</evidence>
<keyword evidence="19" id="KW-1185">Reference proteome</keyword>
<evidence type="ECO:0000256" key="13">
    <source>
        <dbReference type="PIRSR" id="PIRSR028980-1"/>
    </source>
</evidence>
<comment type="cofactor">
    <cofactor evidence="14">
        <name>Mg(2+)</name>
        <dbReference type="ChEBI" id="CHEBI:18420"/>
    </cofactor>
    <text evidence="14">Binds 2 magnesium ions per subunit.</text>
</comment>
<name>A0A5J4Z5G5_PORPP</name>
<gene>
    <name evidence="18" type="ORF">FVE85_5452</name>
</gene>
<feature type="compositionally biased region" description="Polar residues" evidence="15">
    <location>
        <begin position="229"/>
        <end position="247"/>
    </location>
</feature>
<comment type="catalytic activity">
    <reaction evidence="11 12">
        <text>a 5'-end ribonucleotide-tRNA(His) + GTP + ATP + H2O = a 5'-end phospho-guanosine-ribonucleotide-tRNA(His) + AMP + 2 diphosphate + H(+)</text>
        <dbReference type="Rhea" id="RHEA:54564"/>
        <dbReference type="Rhea" id="RHEA-COMP:14193"/>
        <dbReference type="Rhea" id="RHEA-COMP:14917"/>
        <dbReference type="ChEBI" id="CHEBI:15377"/>
        <dbReference type="ChEBI" id="CHEBI:15378"/>
        <dbReference type="ChEBI" id="CHEBI:30616"/>
        <dbReference type="ChEBI" id="CHEBI:33019"/>
        <dbReference type="ChEBI" id="CHEBI:37565"/>
        <dbReference type="ChEBI" id="CHEBI:138282"/>
        <dbReference type="ChEBI" id="CHEBI:141847"/>
        <dbReference type="ChEBI" id="CHEBI:456215"/>
        <dbReference type="EC" id="2.7.7.79"/>
    </reaction>
</comment>
<keyword evidence="5 12" id="KW-0548">Nucleotidyltransferase</keyword>
<evidence type="ECO:0000313" key="18">
    <source>
        <dbReference type="EMBL" id="KAA8497867.1"/>
    </source>
</evidence>
<reference evidence="19" key="1">
    <citation type="journal article" date="2019" name="Nat. Commun.">
        <title>Expansion of phycobilisome linker gene families in mesophilic red algae.</title>
        <authorList>
            <person name="Lee J."/>
            <person name="Kim D."/>
            <person name="Bhattacharya D."/>
            <person name="Yoon H.S."/>
        </authorList>
    </citation>
    <scope>NUCLEOTIDE SEQUENCE [LARGE SCALE GENOMIC DNA]</scope>
    <source>
        <strain evidence="19">CCMP 1328</strain>
    </source>
</reference>
<evidence type="ECO:0000259" key="16">
    <source>
        <dbReference type="Pfam" id="PF04446"/>
    </source>
</evidence>
<dbReference type="PANTHER" id="PTHR12729">
    <property type="entry name" value="TRNA(HIS) GUANYLYLTRANSFERASE-RELATED"/>
    <property type="match status" value="1"/>
</dbReference>